<keyword evidence="5 16" id="KW-0479">Metal-binding</keyword>
<comment type="cofactor">
    <cofactor evidence="2">
        <name>Mn(2+)</name>
        <dbReference type="ChEBI" id="CHEBI:29035"/>
    </cofactor>
</comment>
<feature type="binding site" evidence="16">
    <location>
        <position position="253"/>
    </location>
    <ligand>
        <name>a divalent metal cation</name>
        <dbReference type="ChEBI" id="CHEBI:60240"/>
    </ligand>
</feature>
<feature type="binding site" evidence="15">
    <location>
        <position position="428"/>
    </location>
    <ligand>
        <name>(S)-malate</name>
        <dbReference type="ChEBI" id="CHEBI:15589"/>
    </ligand>
</feature>
<dbReference type="SUPFAM" id="SSF51735">
    <property type="entry name" value="NAD(P)-binding Rossmann-fold domains"/>
    <property type="match status" value="1"/>
</dbReference>
<evidence type="ECO:0000256" key="5">
    <source>
        <dbReference type="ARBA" id="ARBA00022723"/>
    </source>
</evidence>
<protein>
    <recommendedName>
        <fullName evidence="12">Malolactic enzyme</fullName>
        <ecNumber evidence="10">4.1.1.101</ecNumber>
    </recommendedName>
    <alternativeName>
        <fullName evidence="13">Malic enzyme</fullName>
    </alternativeName>
    <alternativeName>
        <fullName evidence="11">Putative malate oxidoreductase [NAD]</fullName>
    </alternativeName>
</protein>
<evidence type="ECO:0000256" key="6">
    <source>
        <dbReference type="ARBA" id="ARBA00023027"/>
    </source>
</evidence>
<dbReference type="CDD" id="cd05312">
    <property type="entry name" value="NAD_bind_1_malic_enz"/>
    <property type="match status" value="1"/>
</dbReference>
<evidence type="ECO:0000256" key="13">
    <source>
        <dbReference type="ARBA" id="ARBA00082317"/>
    </source>
</evidence>
<dbReference type="PIRSF" id="PIRSF000106">
    <property type="entry name" value="ME"/>
    <property type="match status" value="1"/>
</dbReference>
<accession>A0A101P9Q6</accession>
<dbReference type="RefSeq" id="WP_067121539.1">
    <property type="nucleotide sequence ID" value="NZ_KQ948209.1"/>
</dbReference>
<feature type="active site" description="Proton donor" evidence="14">
    <location>
        <position position="109"/>
    </location>
</feature>
<dbReference type="PRINTS" id="PR00072">
    <property type="entry name" value="MALOXRDTASE"/>
</dbReference>
<dbReference type="Pfam" id="PF03949">
    <property type="entry name" value="Malic_M"/>
    <property type="match status" value="1"/>
</dbReference>
<dbReference type="InterPro" id="IPR001891">
    <property type="entry name" value="Malic_OxRdtase"/>
</dbReference>
<dbReference type="Gene3D" id="3.40.50.10380">
    <property type="entry name" value="Malic enzyme, N-terminal domain"/>
    <property type="match status" value="1"/>
</dbReference>
<dbReference type="GO" id="GO:0006108">
    <property type="term" value="P:malate metabolic process"/>
    <property type="evidence" value="ECO:0007669"/>
    <property type="project" value="TreeGrafter"/>
</dbReference>
<gene>
    <name evidence="20" type="ORF">AQI95_10900</name>
</gene>
<feature type="binding site" evidence="16">
    <location>
        <position position="254"/>
    </location>
    <ligand>
        <name>a divalent metal cation</name>
        <dbReference type="ChEBI" id="CHEBI:60240"/>
    </ligand>
</feature>
<sequence length="578" mass="61824">MTGTGTGTGKTAPRPLRIAARGRAVLADPRINRGTAFTEAQRRELDLVGLVPPRVLSQDEQAERAYGQFRDQSGDLAKSVYLTALHDRNEVLFYRLVGDHLEEMLPIVYTPTVGTAIRRYSTEFRRPRGIYLSVDAPEDIERSLRASGLGAGDVDLIVATDGEGILGIGDWGVGGIDIAVGKLAVYTAAAGIDPRRTLPVMLDVGTNRVELLDNPLYLGNRHPRADRETYDAFIDAYVTTATALFPDALLHWEDFGPANARRILDRYRDRVCTFNDDIQGTGAVNLAAVLSGAHAAGVPLPEHRIVVFGAGTAGVGVADQLRDALVAEGLSPAEATARFWCVDRYGLLTSDQGDRLRDFQRPYARPAAEADGWRRDDRLPGIPLDEVVRRVRPTILIGTSGQGGAFTESIVRAMAAHTARPIILPMSNPTDLAEATPADLLDWTDGAALVATGSPFAPVERDGTTYEIGQANNALVFPGLGLGAIVARAARVTDRMLRAAADAVAHRTADPDAARPNAPVLPPIRELRGTSEAVAVAVVRAALADGVARADLADTPGDVEAAVREARWEPVYPAVEAV</sequence>
<feature type="binding site" evidence="16">
    <location>
        <position position="277"/>
    </location>
    <ligand>
        <name>a divalent metal cation</name>
        <dbReference type="ChEBI" id="CHEBI:60240"/>
    </ligand>
</feature>
<dbReference type="Proteomes" id="UP000053127">
    <property type="component" value="Unassembled WGS sequence"/>
</dbReference>
<dbReference type="PROSITE" id="PS00331">
    <property type="entry name" value="MALIC_ENZYMES"/>
    <property type="match status" value="1"/>
</dbReference>
<comment type="cofactor">
    <cofactor evidence="16">
        <name>Mg(2+)</name>
        <dbReference type="ChEBI" id="CHEBI:18420"/>
    </cofactor>
    <cofactor evidence="16">
        <name>Mn(2+)</name>
        <dbReference type="ChEBI" id="CHEBI:29035"/>
    </cofactor>
    <text evidence="16">Divalent metal cations. Prefers magnesium or manganese.</text>
</comment>
<dbReference type="STRING" id="67386.AQI95_10900"/>
<dbReference type="InterPro" id="IPR015884">
    <property type="entry name" value="Malic_enzyme_CS"/>
</dbReference>
<dbReference type="InterPro" id="IPR012302">
    <property type="entry name" value="Malic_NAD-bd"/>
</dbReference>
<keyword evidence="7" id="KW-0464">Manganese</keyword>
<keyword evidence="8" id="KW-0456">Lyase</keyword>
<dbReference type="GO" id="GO:0030145">
    <property type="term" value="F:manganese ion binding"/>
    <property type="evidence" value="ECO:0007669"/>
    <property type="project" value="UniProtKB-ARBA"/>
</dbReference>
<comment type="caution">
    <text evidence="20">The sequence shown here is derived from an EMBL/GenBank/DDBJ whole genome shotgun (WGS) entry which is preliminary data.</text>
</comment>
<comment type="catalytic activity">
    <reaction evidence="9">
        <text>(S)-malate + H(+) = (S)-lactate + CO2</text>
        <dbReference type="Rhea" id="RHEA:46276"/>
        <dbReference type="ChEBI" id="CHEBI:15378"/>
        <dbReference type="ChEBI" id="CHEBI:15589"/>
        <dbReference type="ChEBI" id="CHEBI:16526"/>
        <dbReference type="ChEBI" id="CHEBI:16651"/>
        <dbReference type="EC" id="4.1.1.101"/>
    </reaction>
</comment>
<evidence type="ECO:0000313" key="21">
    <source>
        <dbReference type="Proteomes" id="UP000053127"/>
    </source>
</evidence>
<comment type="similarity">
    <text evidence="3 17">Belongs to the malic enzymes family.</text>
</comment>
<dbReference type="Gene3D" id="3.40.50.720">
    <property type="entry name" value="NAD(P)-binding Rossmann-like Domain"/>
    <property type="match status" value="1"/>
</dbReference>
<dbReference type="FunFam" id="3.40.50.10380:FF:000001">
    <property type="entry name" value="NAD-dependent malic enzyme"/>
    <property type="match status" value="1"/>
</dbReference>
<keyword evidence="21" id="KW-1185">Reference proteome</keyword>
<feature type="domain" description="Malic enzyme N-terminal" evidence="19">
    <location>
        <begin position="86"/>
        <end position="268"/>
    </location>
</feature>
<feature type="active site" description="Proton acceptor" evidence="14">
    <location>
        <position position="182"/>
    </location>
</feature>
<dbReference type="SMART" id="SM00919">
    <property type="entry name" value="Malic_M"/>
    <property type="match status" value="1"/>
</dbReference>
<evidence type="ECO:0000256" key="7">
    <source>
        <dbReference type="ARBA" id="ARBA00023211"/>
    </source>
</evidence>
<evidence type="ECO:0000256" key="2">
    <source>
        <dbReference type="ARBA" id="ARBA00001936"/>
    </source>
</evidence>
<reference evidence="20 21" key="1">
    <citation type="submission" date="2015-10" db="EMBL/GenBank/DDBJ databases">
        <title>Draft genome sequence of Streptomyces yokosukanensis DSM 40224, type strain for the species Streptomyces yokosukanensis.</title>
        <authorList>
            <person name="Ruckert C."/>
            <person name="Winkler A."/>
            <person name="Kalinowski J."/>
            <person name="Kampfer P."/>
            <person name="Glaeser S."/>
        </authorList>
    </citation>
    <scope>NUCLEOTIDE SEQUENCE [LARGE SCALE GENOMIC DNA]</scope>
    <source>
        <strain evidence="20 21">DSM 40224</strain>
    </source>
</reference>
<evidence type="ECO:0000256" key="11">
    <source>
        <dbReference type="ARBA" id="ARBA00073308"/>
    </source>
</evidence>
<evidence type="ECO:0000259" key="19">
    <source>
        <dbReference type="SMART" id="SM01274"/>
    </source>
</evidence>
<evidence type="ECO:0000256" key="16">
    <source>
        <dbReference type="PIRSR" id="PIRSR000106-3"/>
    </source>
</evidence>
<organism evidence="20 21">
    <name type="scientific">Streptomyces yokosukanensis</name>
    <dbReference type="NCBI Taxonomy" id="67386"/>
    <lineage>
        <taxon>Bacteria</taxon>
        <taxon>Bacillati</taxon>
        <taxon>Actinomycetota</taxon>
        <taxon>Actinomycetes</taxon>
        <taxon>Kitasatosporales</taxon>
        <taxon>Streptomycetaceae</taxon>
        <taxon>Streptomyces</taxon>
    </lineage>
</organism>
<evidence type="ECO:0000256" key="17">
    <source>
        <dbReference type="RuleBase" id="RU003427"/>
    </source>
</evidence>
<evidence type="ECO:0000256" key="3">
    <source>
        <dbReference type="ARBA" id="ARBA00008785"/>
    </source>
</evidence>
<dbReference type="FunFam" id="3.40.50.720:FF:000182">
    <property type="entry name" value="NAD-dependent malic enzyme"/>
    <property type="match status" value="1"/>
</dbReference>
<evidence type="ECO:0000256" key="4">
    <source>
        <dbReference type="ARBA" id="ARBA00011738"/>
    </source>
</evidence>
<dbReference type="SUPFAM" id="SSF53223">
    <property type="entry name" value="Aminoacid dehydrogenase-like, N-terminal domain"/>
    <property type="match status" value="1"/>
</dbReference>
<dbReference type="EC" id="4.1.1.101" evidence="10"/>
<dbReference type="InterPro" id="IPR036291">
    <property type="entry name" value="NAD(P)-bd_dom_sf"/>
</dbReference>
<name>A0A101P9Q6_9ACTN</name>
<feature type="binding site" evidence="15">
    <location>
        <position position="472"/>
    </location>
    <ligand>
        <name>(S)-malate</name>
        <dbReference type="ChEBI" id="CHEBI:15589"/>
    </ligand>
</feature>
<evidence type="ECO:0000256" key="12">
    <source>
        <dbReference type="ARBA" id="ARBA00074565"/>
    </source>
</evidence>
<evidence type="ECO:0000256" key="10">
    <source>
        <dbReference type="ARBA" id="ARBA00066983"/>
    </source>
</evidence>
<evidence type="ECO:0000313" key="20">
    <source>
        <dbReference type="EMBL" id="KUN07555.1"/>
    </source>
</evidence>
<dbReference type="InterPro" id="IPR012301">
    <property type="entry name" value="Malic_N_dom"/>
</dbReference>
<evidence type="ECO:0000256" key="8">
    <source>
        <dbReference type="ARBA" id="ARBA00023239"/>
    </source>
</evidence>
<feature type="domain" description="Malic enzyme NAD-binding" evidence="18">
    <location>
        <begin position="278"/>
        <end position="543"/>
    </location>
</feature>
<dbReference type="OrthoDB" id="3314528at2"/>
<evidence type="ECO:0000256" key="14">
    <source>
        <dbReference type="PIRSR" id="PIRSR000106-1"/>
    </source>
</evidence>
<evidence type="ECO:0000256" key="15">
    <source>
        <dbReference type="PIRSR" id="PIRSR000106-2"/>
    </source>
</evidence>
<dbReference type="NCBIfam" id="NF010052">
    <property type="entry name" value="PRK13529.1"/>
    <property type="match status" value="1"/>
</dbReference>
<proteinExistence type="inferred from homology"/>
<dbReference type="GO" id="GO:0043464">
    <property type="term" value="P:malolactic fermentation"/>
    <property type="evidence" value="ECO:0007669"/>
    <property type="project" value="UniProtKB-ARBA"/>
</dbReference>
<dbReference type="InterPro" id="IPR037062">
    <property type="entry name" value="Malic_N_dom_sf"/>
</dbReference>
<dbReference type="InterPro" id="IPR046346">
    <property type="entry name" value="Aminoacid_DH-like_N_sf"/>
</dbReference>
<dbReference type="GO" id="GO:0004470">
    <property type="term" value="F:malic enzyme activity"/>
    <property type="evidence" value="ECO:0007669"/>
    <property type="project" value="InterPro"/>
</dbReference>
<dbReference type="GO" id="GO:0005829">
    <property type="term" value="C:cytosol"/>
    <property type="evidence" value="ECO:0007669"/>
    <property type="project" value="TreeGrafter"/>
</dbReference>
<dbReference type="PANTHER" id="PTHR23406:SF34">
    <property type="entry name" value="NAD-DEPENDENT MALIC ENZYME, MITOCHONDRIAL"/>
    <property type="match status" value="1"/>
</dbReference>
<keyword evidence="6" id="KW-0520">NAD</keyword>
<dbReference type="GO" id="GO:0016616">
    <property type="term" value="F:oxidoreductase activity, acting on the CH-OH group of donors, NAD or NADP as acceptor"/>
    <property type="evidence" value="ECO:0007669"/>
    <property type="project" value="InterPro"/>
</dbReference>
<dbReference type="EMBL" id="LMWN01000012">
    <property type="protein sequence ID" value="KUN07555.1"/>
    <property type="molecule type" value="Genomic_DNA"/>
</dbReference>
<dbReference type="AlphaFoldDB" id="A0A101P9Q6"/>
<dbReference type="Pfam" id="PF00390">
    <property type="entry name" value="malic"/>
    <property type="match status" value="1"/>
</dbReference>
<evidence type="ECO:0000256" key="9">
    <source>
        <dbReference type="ARBA" id="ARBA00051739"/>
    </source>
</evidence>
<dbReference type="PANTHER" id="PTHR23406">
    <property type="entry name" value="MALIC ENZYME-RELATED"/>
    <property type="match status" value="1"/>
</dbReference>
<evidence type="ECO:0000256" key="1">
    <source>
        <dbReference type="ARBA" id="ARBA00001911"/>
    </source>
</evidence>
<dbReference type="GO" id="GO:0051287">
    <property type="term" value="F:NAD binding"/>
    <property type="evidence" value="ECO:0007669"/>
    <property type="project" value="InterPro"/>
</dbReference>
<dbReference type="SMART" id="SM01274">
    <property type="entry name" value="malic"/>
    <property type="match status" value="1"/>
</dbReference>
<evidence type="ECO:0000259" key="18">
    <source>
        <dbReference type="SMART" id="SM00919"/>
    </source>
</evidence>
<comment type="subunit">
    <text evidence="4">Homodimer.</text>
</comment>
<keyword evidence="20" id="KW-0560">Oxidoreductase</keyword>
<comment type="cofactor">
    <cofactor evidence="1">
        <name>NAD(+)</name>
        <dbReference type="ChEBI" id="CHEBI:57540"/>
    </cofactor>
</comment>
<dbReference type="GO" id="GO:0043883">
    <property type="term" value="F:malolactic enzyme activity"/>
    <property type="evidence" value="ECO:0007669"/>
    <property type="project" value="UniProtKB-EC"/>
</dbReference>